<gene>
    <name evidence="2" type="ORF">EQ836_07785</name>
</gene>
<name>A0ABD7RX80_ECTME</name>
<accession>A0ABD7RX80</accession>
<comment type="caution">
    <text evidence="2">The sequence shown here is derived from an EMBL/GenBank/DDBJ whole genome shotgun (WGS) entry which is preliminary data.</text>
</comment>
<dbReference type="Proteomes" id="UP000317327">
    <property type="component" value="Unassembled WGS sequence"/>
</dbReference>
<organism evidence="2 3">
    <name type="scientific">Ectopseudomonas mendocina</name>
    <name type="common">Pseudomonas mendocina</name>
    <dbReference type="NCBI Taxonomy" id="300"/>
    <lineage>
        <taxon>Bacteria</taxon>
        <taxon>Pseudomonadati</taxon>
        <taxon>Pseudomonadota</taxon>
        <taxon>Gammaproteobacteria</taxon>
        <taxon>Pseudomonadales</taxon>
        <taxon>Pseudomonadaceae</taxon>
        <taxon>Ectopseudomonas</taxon>
    </lineage>
</organism>
<evidence type="ECO:0000313" key="3">
    <source>
        <dbReference type="Proteomes" id="UP000317327"/>
    </source>
</evidence>
<evidence type="ECO:0000259" key="1">
    <source>
        <dbReference type="Pfam" id="PF20613"/>
    </source>
</evidence>
<proteinExistence type="predicted"/>
<evidence type="ECO:0000313" key="2">
    <source>
        <dbReference type="EMBL" id="TRO19415.1"/>
    </source>
</evidence>
<sequence length="249" mass="28011">MPGRITAKDIIKQSEQGVSVRPFLVRADDNRNYFVKGLNRAGGPSLISEVIAAEIGRHLGIPIPEWKIMDVPQGLIDFSAIDNVEDLGGGPAFASLQVDNASDLLWAHLPSIPVDLQRRVLLFDWLLLNGDRALSESGGGNVNLMLDPEGNVVVIDHNAAFERNLTHQELVEFHVFRAQIGLHRTDLLARLEYIPLLDAALADWDRITSLLPDEWIFRDADHVDETEPTLQDRLQILERFRTEQFWGQL</sequence>
<reference evidence="2 3" key="1">
    <citation type="submission" date="2019-01" db="EMBL/GenBank/DDBJ databases">
        <title>Whole genome shotgun sequencing of Pseudomonas spp. isolated by its ability to degrade furfural.</title>
        <authorList>
            <person name="Donoso R."/>
            <person name="Farkas C."/>
            <person name="Villegas P."/>
            <person name="Gonzales-Toro F."/>
            <person name="Guajardo-Parra M."/>
            <person name="Araya-Nail M."/>
            <person name="Morgante V."/>
            <person name="Perez-Pantoja D."/>
        </authorList>
    </citation>
    <scope>NUCLEOTIDE SEQUENCE [LARGE SCALE GENOMIC DNA]</scope>
    <source>
        <strain evidence="2 3">VN231</strain>
    </source>
</reference>
<feature type="domain" description="HipA-like kinase" evidence="1">
    <location>
        <begin position="9"/>
        <end position="248"/>
    </location>
</feature>
<dbReference type="RefSeq" id="WP_143500958.1">
    <property type="nucleotide sequence ID" value="NZ_SCFV01000003.1"/>
</dbReference>
<dbReference type="AlphaFoldDB" id="A0ABD7RX80"/>
<dbReference type="EMBL" id="SCFV01000003">
    <property type="protein sequence ID" value="TRO19415.1"/>
    <property type="molecule type" value="Genomic_DNA"/>
</dbReference>
<dbReference type="InterPro" id="IPR046748">
    <property type="entry name" value="HipA_2"/>
</dbReference>
<protein>
    <recommendedName>
        <fullName evidence="1">HipA-like kinase domain-containing protein</fullName>
    </recommendedName>
</protein>
<dbReference type="Pfam" id="PF20613">
    <property type="entry name" value="HipA_2"/>
    <property type="match status" value="1"/>
</dbReference>